<dbReference type="EMBL" id="BMQQ01000037">
    <property type="protein sequence ID" value="GGT60741.1"/>
    <property type="molecule type" value="Genomic_DNA"/>
</dbReference>
<keyword evidence="3" id="KW-1185">Reference proteome</keyword>
<evidence type="ECO:0000313" key="3">
    <source>
        <dbReference type="Proteomes" id="UP000619486"/>
    </source>
</evidence>
<reference evidence="2" key="2">
    <citation type="submission" date="2020-09" db="EMBL/GenBank/DDBJ databases">
        <authorList>
            <person name="Sun Q."/>
            <person name="Ohkuma M."/>
        </authorList>
    </citation>
    <scope>NUCLEOTIDE SEQUENCE</scope>
    <source>
        <strain evidence="2">JCM 3172</strain>
    </source>
</reference>
<accession>A0A918LWP2</accession>
<feature type="region of interest" description="Disordered" evidence="1">
    <location>
        <begin position="1"/>
        <end position="28"/>
    </location>
</feature>
<evidence type="ECO:0000313" key="2">
    <source>
        <dbReference type="EMBL" id="GGT60741.1"/>
    </source>
</evidence>
<reference evidence="2" key="1">
    <citation type="journal article" date="2014" name="Int. J. Syst. Evol. Microbiol.">
        <title>Complete genome sequence of Corynebacterium casei LMG S-19264T (=DSM 44701T), isolated from a smear-ripened cheese.</title>
        <authorList>
            <consortium name="US DOE Joint Genome Institute (JGI-PGF)"/>
            <person name="Walter F."/>
            <person name="Albersmeier A."/>
            <person name="Kalinowski J."/>
            <person name="Ruckert C."/>
        </authorList>
    </citation>
    <scope>NUCLEOTIDE SEQUENCE</scope>
    <source>
        <strain evidence="2">JCM 3172</strain>
    </source>
</reference>
<protein>
    <submittedName>
        <fullName evidence="2">Uncharacterized protein</fullName>
    </submittedName>
</protein>
<organism evidence="2 3">
    <name type="scientific">Streptomyces purpureus</name>
    <dbReference type="NCBI Taxonomy" id="1951"/>
    <lineage>
        <taxon>Bacteria</taxon>
        <taxon>Bacillati</taxon>
        <taxon>Actinomycetota</taxon>
        <taxon>Actinomycetes</taxon>
        <taxon>Kitasatosporales</taxon>
        <taxon>Streptomycetaceae</taxon>
        <taxon>Streptomyces</taxon>
    </lineage>
</organism>
<dbReference type="Proteomes" id="UP000619486">
    <property type="component" value="Unassembled WGS sequence"/>
</dbReference>
<name>A0A918LWP2_9ACTN</name>
<dbReference type="AlphaFoldDB" id="A0A918LWP2"/>
<comment type="caution">
    <text evidence="2">The sequence shown here is derived from an EMBL/GenBank/DDBJ whole genome shotgun (WGS) entry which is preliminary data.</text>
</comment>
<evidence type="ECO:0000256" key="1">
    <source>
        <dbReference type="SAM" id="MobiDB-lite"/>
    </source>
</evidence>
<gene>
    <name evidence="2" type="ORF">GCM10014713_62680</name>
</gene>
<proteinExistence type="predicted"/>
<sequence>MPVRVSAHTMPRATRERRSAEVSITPGGVRSSVPMGRWDVRVERGLRLLRARGDPLGLRGVRGARAARRGWNRCVFIEADFSRI</sequence>